<dbReference type="GO" id="GO:0016787">
    <property type="term" value="F:hydrolase activity"/>
    <property type="evidence" value="ECO:0007669"/>
    <property type="project" value="UniProtKB-KW"/>
</dbReference>
<proteinExistence type="predicted"/>
<dbReference type="AlphaFoldDB" id="A0A1U7M5F1"/>
<dbReference type="Pfam" id="PF20434">
    <property type="entry name" value="BD-FAE"/>
    <property type="match status" value="1"/>
</dbReference>
<dbReference type="InterPro" id="IPR049492">
    <property type="entry name" value="BD-FAE-like_dom"/>
</dbReference>
<dbReference type="Gene3D" id="3.40.50.1820">
    <property type="entry name" value="alpha/beta hydrolase"/>
    <property type="match status" value="1"/>
</dbReference>
<comment type="caution">
    <text evidence="3">The sequence shown here is derived from an EMBL/GenBank/DDBJ whole genome shotgun (WGS) entry which is preliminary data.</text>
</comment>
<evidence type="ECO:0000259" key="2">
    <source>
        <dbReference type="Pfam" id="PF20434"/>
    </source>
</evidence>
<gene>
    <name evidence="3" type="primary">aes</name>
    <name evidence="3" type="ORF">TICRE_14930</name>
</gene>
<evidence type="ECO:0000313" key="4">
    <source>
        <dbReference type="Proteomes" id="UP000186112"/>
    </source>
</evidence>
<keyword evidence="4" id="KW-1185">Reference proteome</keyword>
<keyword evidence="1" id="KW-0378">Hydrolase</keyword>
<evidence type="ECO:0000313" key="3">
    <source>
        <dbReference type="EMBL" id="OLS02537.1"/>
    </source>
</evidence>
<dbReference type="OrthoDB" id="24847at2"/>
<reference evidence="3 4" key="1">
    <citation type="submission" date="2016-02" db="EMBL/GenBank/DDBJ databases">
        <title>Genome sequence of Tissierella creatinophila DSM 6911.</title>
        <authorList>
            <person name="Poehlein A."/>
            <person name="Daniel R."/>
        </authorList>
    </citation>
    <scope>NUCLEOTIDE SEQUENCE [LARGE SCALE GENOMIC DNA]</scope>
    <source>
        <strain evidence="3 4">DSM 6911</strain>
    </source>
</reference>
<feature type="domain" description="BD-FAE-like" evidence="2">
    <location>
        <begin position="80"/>
        <end position="283"/>
    </location>
</feature>
<dbReference type="PANTHER" id="PTHR48081">
    <property type="entry name" value="AB HYDROLASE SUPERFAMILY PROTEIN C4A8.06C"/>
    <property type="match status" value="1"/>
</dbReference>
<organism evidence="3 4">
    <name type="scientific">Tissierella creatinophila DSM 6911</name>
    <dbReference type="NCBI Taxonomy" id="1123403"/>
    <lineage>
        <taxon>Bacteria</taxon>
        <taxon>Bacillati</taxon>
        <taxon>Bacillota</taxon>
        <taxon>Tissierellia</taxon>
        <taxon>Tissierellales</taxon>
        <taxon>Tissierellaceae</taxon>
        <taxon>Tissierella</taxon>
    </lineage>
</organism>
<dbReference type="RefSeq" id="WP_084191888.1">
    <property type="nucleotide sequence ID" value="NZ_LTDM01000023.1"/>
</dbReference>
<name>A0A1U7M5F1_TISCR</name>
<dbReference type="EMBL" id="LTDM01000023">
    <property type="protein sequence ID" value="OLS02537.1"/>
    <property type="molecule type" value="Genomic_DNA"/>
</dbReference>
<dbReference type="InterPro" id="IPR050300">
    <property type="entry name" value="GDXG_lipolytic_enzyme"/>
</dbReference>
<accession>A0A1U7M5F1</accession>
<dbReference type="InterPro" id="IPR029058">
    <property type="entry name" value="AB_hydrolase_fold"/>
</dbReference>
<dbReference type="SUPFAM" id="SSF53474">
    <property type="entry name" value="alpha/beta-Hydrolases"/>
    <property type="match status" value="1"/>
</dbReference>
<sequence>MEKIKEQIKKSFFIVNKVYLFIVFLFISVQDIGLGLIYFLGTLFVFIWKTLRSKVPMEVSENIEVKTFVYKIIDEKQLKIDIYYPLDRSKGKYPLVYFCHGGGWISGFRNQPNNISWCRYLASRGFIASSIDYRYGYKNTIKDILADYSDGLEFIKTKSDKLKIDTDNIVLMGLSAGGHLALLYSSFNTFMEDKERMKGIKSVVAYYPPSDLKDLFKKDSKSLFTRFAASRTLKGTPVTEEEVYANYSPNNWLSEKMIPTLVVHGKLDRIVPFDSSIKLIKRLKALNVPSSFLVHSKGFHSFDTELKDYTTISIIKKTIRFIKASIKGDIKNENY</sequence>
<evidence type="ECO:0000256" key="1">
    <source>
        <dbReference type="ARBA" id="ARBA00022801"/>
    </source>
</evidence>
<dbReference type="Proteomes" id="UP000186112">
    <property type="component" value="Unassembled WGS sequence"/>
</dbReference>
<protein>
    <submittedName>
        <fullName evidence="3">Acetyl esterase</fullName>
    </submittedName>
</protein>